<dbReference type="Proteomes" id="UP001139451">
    <property type="component" value="Unassembled WGS sequence"/>
</dbReference>
<evidence type="ECO:0000313" key="1">
    <source>
        <dbReference type="EMBL" id="MCP3730347.1"/>
    </source>
</evidence>
<proteinExistence type="predicted"/>
<organism evidence="1 2">
    <name type="scientific">Sphingomonas tagetis</name>
    <dbReference type="NCBI Taxonomy" id="2949092"/>
    <lineage>
        <taxon>Bacteria</taxon>
        <taxon>Pseudomonadati</taxon>
        <taxon>Pseudomonadota</taxon>
        <taxon>Alphaproteobacteria</taxon>
        <taxon>Sphingomonadales</taxon>
        <taxon>Sphingomonadaceae</taxon>
        <taxon>Sphingomonas</taxon>
    </lineage>
</organism>
<dbReference type="AlphaFoldDB" id="A0A9X2KL73"/>
<comment type="caution">
    <text evidence="1">The sequence shown here is derived from an EMBL/GenBank/DDBJ whole genome shotgun (WGS) entry which is preliminary data.</text>
</comment>
<dbReference type="EMBL" id="JAMLDX010000004">
    <property type="protein sequence ID" value="MCP3730347.1"/>
    <property type="molecule type" value="Genomic_DNA"/>
</dbReference>
<accession>A0A9X2KL73</accession>
<sequence length="62" mass="6855">MKRAGGTQRRWRAVVGPIKLYGSSTHVHCNWSIAPSGTSREVAEVERLLDEVRLARPIVAQG</sequence>
<gene>
    <name evidence="1" type="ORF">M9978_07885</name>
</gene>
<dbReference type="RefSeq" id="WP_254292467.1">
    <property type="nucleotide sequence ID" value="NZ_JAMLDX010000004.1"/>
</dbReference>
<protein>
    <submittedName>
        <fullName evidence="1">Uncharacterized protein</fullName>
    </submittedName>
</protein>
<reference evidence="1" key="1">
    <citation type="submission" date="2022-05" db="EMBL/GenBank/DDBJ databases">
        <title>Sphingomonas sp. strain MG17 Genome sequencing and assembly.</title>
        <authorList>
            <person name="Kim I."/>
        </authorList>
    </citation>
    <scope>NUCLEOTIDE SEQUENCE</scope>
    <source>
        <strain evidence="1">MG17</strain>
    </source>
</reference>
<evidence type="ECO:0000313" key="2">
    <source>
        <dbReference type="Proteomes" id="UP001139451"/>
    </source>
</evidence>
<name>A0A9X2KL73_9SPHN</name>
<keyword evidence="2" id="KW-1185">Reference proteome</keyword>